<dbReference type="SUPFAM" id="SSF55729">
    <property type="entry name" value="Acyl-CoA N-acyltransferases (Nat)"/>
    <property type="match status" value="1"/>
</dbReference>
<dbReference type="Pfam" id="PF00583">
    <property type="entry name" value="Acetyltransf_1"/>
    <property type="match status" value="1"/>
</dbReference>
<dbReference type="RefSeq" id="WP_071875488.1">
    <property type="nucleotide sequence ID" value="NZ_JBHSHF010000011.1"/>
</dbReference>
<gene>
    <name evidence="2" type="ORF">RU93_GL000789</name>
</gene>
<name>A0A1L8QPL6_9ENTE</name>
<accession>A0A1L8QPL6</accession>
<dbReference type="InterPro" id="IPR016181">
    <property type="entry name" value="Acyl_CoA_acyltransferase"/>
</dbReference>
<dbReference type="CDD" id="cd04301">
    <property type="entry name" value="NAT_SF"/>
    <property type="match status" value="1"/>
</dbReference>
<dbReference type="STRING" id="328396.RU93_GL000789"/>
<dbReference type="GO" id="GO:0016747">
    <property type="term" value="F:acyltransferase activity, transferring groups other than amino-acyl groups"/>
    <property type="evidence" value="ECO:0007669"/>
    <property type="project" value="InterPro"/>
</dbReference>
<organism evidence="2 3">
    <name type="scientific">Enterococcus aquimarinus</name>
    <dbReference type="NCBI Taxonomy" id="328396"/>
    <lineage>
        <taxon>Bacteria</taxon>
        <taxon>Bacillati</taxon>
        <taxon>Bacillota</taxon>
        <taxon>Bacilli</taxon>
        <taxon>Lactobacillales</taxon>
        <taxon>Enterococcaceae</taxon>
        <taxon>Enterococcus</taxon>
    </lineage>
</organism>
<dbReference type="PROSITE" id="PS51186">
    <property type="entry name" value="GNAT"/>
    <property type="match status" value="1"/>
</dbReference>
<dbReference type="InterPro" id="IPR000182">
    <property type="entry name" value="GNAT_dom"/>
</dbReference>
<evidence type="ECO:0000313" key="2">
    <source>
        <dbReference type="EMBL" id="OJG09458.1"/>
    </source>
</evidence>
<dbReference type="AlphaFoldDB" id="A0A1L8QPL6"/>
<comment type="caution">
    <text evidence="2">The sequence shown here is derived from an EMBL/GenBank/DDBJ whole genome shotgun (WGS) entry which is preliminary data.</text>
</comment>
<evidence type="ECO:0000313" key="3">
    <source>
        <dbReference type="Proteomes" id="UP000182149"/>
    </source>
</evidence>
<feature type="domain" description="N-acetyltransferase" evidence="1">
    <location>
        <begin position="1"/>
        <end position="151"/>
    </location>
</feature>
<sequence>MKIRQEIPNDYRAVYQLVQSAFETADFADGNEQEIIEKLRASEAFILELSLVAEIKDEIVGHILFTEGHVGETTVLVLAPLSVLPIHQKCGVGRALIAEGHRRAKELGYSFSLVLGSENYYPKFGYLPAADFGVTVPEGIPSMNFMACPLTTIIPQLDGSLRYASEFGVAE</sequence>
<proteinExistence type="predicted"/>
<dbReference type="OrthoDB" id="9797178at2"/>
<keyword evidence="3" id="KW-1185">Reference proteome</keyword>
<protein>
    <recommendedName>
        <fullName evidence="1">N-acetyltransferase domain-containing protein</fullName>
    </recommendedName>
</protein>
<evidence type="ECO:0000259" key="1">
    <source>
        <dbReference type="PROSITE" id="PS51186"/>
    </source>
</evidence>
<dbReference type="Gene3D" id="3.40.630.30">
    <property type="match status" value="1"/>
</dbReference>
<dbReference type="EMBL" id="JXKD01000016">
    <property type="protein sequence ID" value="OJG09458.1"/>
    <property type="molecule type" value="Genomic_DNA"/>
</dbReference>
<reference evidence="2 3" key="1">
    <citation type="submission" date="2014-12" db="EMBL/GenBank/DDBJ databases">
        <title>Draft genome sequences of 29 type strains of Enterococci.</title>
        <authorList>
            <person name="Zhong Z."/>
            <person name="Sun Z."/>
            <person name="Liu W."/>
            <person name="Zhang W."/>
            <person name="Zhang H."/>
        </authorList>
    </citation>
    <scope>NUCLEOTIDE SEQUENCE [LARGE SCALE GENOMIC DNA]</scope>
    <source>
        <strain evidence="2 3">DSM 17690</strain>
    </source>
</reference>
<dbReference type="Proteomes" id="UP000182149">
    <property type="component" value="Unassembled WGS sequence"/>
</dbReference>